<dbReference type="HOGENOM" id="CLU_146915_0_0_1"/>
<name>E3MWX1_CAERE</name>
<gene>
    <name evidence="2" type="ORF">CRE_02504</name>
</gene>
<proteinExistence type="predicted"/>
<feature type="signal peptide" evidence="1">
    <location>
        <begin position="1"/>
        <end position="16"/>
    </location>
</feature>
<keyword evidence="3" id="KW-1185">Reference proteome</keyword>
<organism evidence="3">
    <name type="scientific">Caenorhabditis remanei</name>
    <name type="common">Caenorhabditis vulgaris</name>
    <dbReference type="NCBI Taxonomy" id="31234"/>
    <lineage>
        <taxon>Eukaryota</taxon>
        <taxon>Metazoa</taxon>
        <taxon>Ecdysozoa</taxon>
        <taxon>Nematoda</taxon>
        <taxon>Chromadorea</taxon>
        <taxon>Rhabditida</taxon>
        <taxon>Rhabditina</taxon>
        <taxon>Rhabditomorpha</taxon>
        <taxon>Rhabditoidea</taxon>
        <taxon>Rhabditidae</taxon>
        <taxon>Peloderinae</taxon>
        <taxon>Caenorhabditis</taxon>
    </lineage>
</organism>
<dbReference type="Gene3D" id="3.40.33.10">
    <property type="entry name" value="CAP"/>
    <property type="match status" value="1"/>
</dbReference>
<reference evidence="2" key="1">
    <citation type="submission" date="2007-07" db="EMBL/GenBank/DDBJ databases">
        <title>PCAP assembly of the Caenorhabditis remanei genome.</title>
        <authorList>
            <consortium name="The Caenorhabditis remanei Sequencing Consortium"/>
            <person name="Wilson R.K."/>
        </authorList>
    </citation>
    <scope>NUCLEOTIDE SEQUENCE [LARGE SCALE GENOMIC DNA]</scope>
    <source>
        <strain evidence="2">PB4641</strain>
    </source>
</reference>
<dbReference type="InterPro" id="IPR035940">
    <property type="entry name" value="CAP_sf"/>
</dbReference>
<dbReference type="AlphaFoldDB" id="E3MWX1"/>
<evidence type="ECO:0000313" key="2">
    <source>
        <dbReference type="EMBL" id="EFP10780.1"/>
    </source>
</evidence>
<dbReference type="EMBL" id="DS268488">
    <property type="protein sequence ID" value="EFP10780.1"/>
    <property type="molecule type" value="Genomic_DNA"/>
</dbReference>
<sequence length="104" mass="10839">MKTAIIFLALIAGISAQFSATAQQQNNGIPPSELPPKTTQTPVQLDTLEQLDSKRISSGVGLAESLEPSIHIGNVLNKPIYKQGATCSACPSPTKCDTSSGLCV</sequence>
<keyword evidence="1" id="KW-0732">Signal</keyword>
<accession>E3MWX1</accession>
<evidence type="ECO:0000256" key="1">
    <source>
        <dbReference type="SAM" id="SignalP"/>
    </source>
</evidence>
<protein>
    <recommendedName>
        <fullName evidence="4">Secreted protein</fullName>
    </recommendedName>
</protein>
<dbReference type="Proteomes" id="UP000008281">
    <property type="component" value="Unassembled WGS sequence"/>
</dbReference>
<feature type="chain" id="PRO_5003175659" description="Secreted protein" evidence="1">
    <location>
        <begin position="17"/>
        <end position="104"/>
    </location>
</feature>
<dbReference type="STRING" id="31234.E3MWX1"/>
<evidence type="ECO:0000313" key="3">
    <source>
        <dbReference type="Proteomes" id="UP000008281"/>
    </source>
</evidence>
<dbReference type="InParanoid" id="E3MWX1"/>
<dbReference type="OrthoDB" id="5874910at2759"/>
<evidence type="ECO:0008006" key="4">
    <source>
        <dbReference type="Google" id="ProtNLM"/>
    </source>
</evidence>